<keyword evidence="3" id="KW-1185">Reference proteome</keyword>
<dbReference type="Gramene" id="TuG1812G0700002410.01.T01">
    <property type="protein sequence ID" value="TuG1812G0700002410.01.T01.cds364963"/>
    <property type="gene ID" value="TuG1812G0700002410.01"/>
</dbReference>
<organism evidence="2 3">
    <name type="scientific">Triticum urartu</name>
    <name type="common">Red wild einkorn</name>
    <name type="synonym">Crithodium urartu</name>
    <dbReference type="NCBI Taxonomy" id="4572"/>
    <lineage>
        <taxon>Eukaryota</taxon>
        <taxon>Viridiplantae</taxon>
        <taxon>Streptophyta</taxon>
        <taxon>Embryophyta</taxon>
        <taxon>Tracheophyta</taxon>
        <taxon>Spermatophyta</taxon>
        <taxon>Magnoliopsida</taxon>
        <taxon>Liliopsida</taxon>
        <taxon>Poales</taxon>
        <taxon>Poaceae</taxon>
        <taxon>BOP clade</taxon>
        <taxon>Pooideae</taxon>
        <taxon>Triticodae</taxon>
        <taxon>Triticeae</taxon>
        <taxon>Triticinae</taxon>
        <taxon>Triticum</taxon>
    </lineage>
</organism>
<dbReference type="Proteomes" id="UP000015106">
    <property type="component" value="Chromosome 7"/>
</dbReference>
<reference evidence="2" key="3">
    <citation type="submission" date="2022-06" db="UniProtKB">
        <authorList>
            <consortium name="EnsemblPlants"/>
        </authorList>
    </citation>
    <scope>IDENTIFICATION</scope>
</reference>
<proteinExistence type="predicted"/>
<name>A0A8R7R222_TRIUA</name>
<dbReference type="AlphaFoldDB" id="A0A8R7R222"/>
<feature type="signal peptide" evidence="1">
    <location>
        <begin position="1"/>
        <end position="17"/>
    </location>
</feature>
<feature type="chain" id="PRO_5035798859" evidence="1">
    <location>
        <begin position="18"/>
        <end position="182"/>
    </location>
</feature>
<evidence type="ECO:0000313" key="3">
    <source>
        <dbReference type="Proteomes" id="UP000015106"/>
    </source>
</evidence>
<keyword evidence="1" id="KW-0732">Signal</keyword>
<reference evidence="3" key="1">
    <citation type="journal article" date="2013" name="Nature">
        <title>Draft genome of the wheat A-genome progenitor Triticum urartu.</title>
        <authorList>
            <person name="Ling H.Q."/>
            <person name="Zhao S."/>
            <person name="Liu D."/>
            <person name="Wang J."/>
            <person name="Sun H."/>
            <person name="Zhang C."/>
            <person name="Fan H."/>
            <person name="Li D."/>
            <person name="Dong L."/>
            <person name="Tao Y."/>
            <person name="Gao C."/>
            <person name="Wu H."/>
            <person name="Li Y."/>
            <person name="Cui Y."/>
            <person name="Guo X."/>
            <person name="Zheng S."/>
            <person name="Wang B."/>
            <person name="Yu K."/>
            <person name="Liang Q."/>
            <person name="Yang W."/>
            <person name="Lou X."/>
            <person name="Chen J."/>
            <person name="Feng M."/>
            <person name="Jian J."/>
            <person name="Zhang X."/>
            <person name="Luo G."/>
            <person name="Jiang Y."/>
            <person name="Liu J."/>
            <person name="Wang Z."/>
            <person name="Sha Y."/>
            <person name="Zhang B."/>
            <person name="Wu H."/>
            <person name="Tang D."/>
            <person name="Shen Q."/>
            <person name="Xue P."/>
            <person name="Zou S."/>
            <person name="Wang X."/>
            <person name="Liu X."/>
            <person name="Wang F."/>
            <person name="Yang Y."/>
            <person name="An X."/>
            <person name="Dong Z."/>
            <person name="Zhang K."/>
            <person name="Zhang X."/>
            <person name="Luo M.C."/>
            <person name="Dvorak J."/>
            <person name="Tong Y."/>
            <person name="Wang J."/>
            <person name="Yang H."/>
            <person name="Li Z."/>
            <person name="Wang D."/>
            <person name="Zhang A."/>
            <person name="Wang J."/>
        </authorList>
    </citation>
    <scope>NUCLEOTIDE SEQUENCE</scope>
    <source>
        <strain evidence="3">cv. G1812</strain>
    </source>
</reference>
<evidence type="ECO:0000313" key="2">
    <source>
        <dbReference type="EnsemblPlants" id="TuG1812G0700002410.01.T01.cds364963"/>
    </source>
</evidence>
<accession>A0A8R7R222</accession>
<evidence type="ECO:0000256" key="1">
    <source>
        <dbReference type="SAM" id="SignalP"/>
    </source>
</evidence>
<dbReference type="EnsemblPlants" id="TuG1812G0700002410.01.T01">
    <property type="protein sequence ID" value="TuG1812G0700002410.01.T01.cds364963"/>
    <property type="gene ID" value="TuG1812G0700002410.01"/>
</dbReference>
<protein>
    <submittedName>
        <fullName evidence="2">Uncharacterized protein</fullName>
    </submittedName>
</protein>
<sequence>MFILFILLLLNLEMCVRLPYLQITNTEKCKPFSSRPPYKPMEITVANGAKMYCEHKCDGMLWVMQGKEFQFDMKVMEVGSYEGEIGFCCYKKEGPIIFSTSAPSITLVKEGKKVVRKGIQDQTRRSVERGRVQLQQGEICMLVQAFPVNATNKETRIPNSMNKLLTRDSDIFNEPKELPPDP</sequence>
<reference evidence="2" key="2">
    <citation type="submission" date="2018-03" db="EMBL/GenBank/DDBJ databases">
        <title>The Triticum urartu genome reveals the dynamic nature of wheat genome evolution.</title>
        <authorList>
            <person name="Ling H."/>
            <person name="Ma B."/>
            <person name="Shi X."/>
            <person name="Liu H."/>
            <person name="Dong L."/>
            <person name="Sun H."/>
            <person name="Cao Y."/>
            <person name="Gao Q."/>
            <person name="Zheng S."/>
            <person name="Li Y."/>
            <person name="Yu Y."/>
            <person name="Du H."/>
            <person name="Qi M."/>
            <person name="Li Y."/>
            <person name="Yu H."/>
            <person name="Cui Y."/>
            <person name="Wang N."/>
            <person name="Chen C."/>
            <person name="Wu H."/>
            <person name="Zhao Y."/>
            <person name="Zhang J."/>
            <person name="Li Y."/>
            <person name="Zhou W."/>
            <person name="Zhang B."/>
            <person name="Hu W."/>
            <person name="Eijk M."/>
            <person name="Tang J."/>
            <person name="Witsenboer H."/>
            <person name="Zhao S."/>
            <person name="Li Z."/>
            <person name="Zhang A."/>
            <person name="Wang D."/>
            <person name="Liang C."/>
        </authorList>
    </citation>
    <scope>NUCLEOTIDE SEQUENCE [LARGE SCALE GENOMIC DNA]</scope>
    <source>
        <strain evidence="2">cv. G1812</strain>
    </source>
</reference>